<proteinExistence type="predicted"/>
<dbReference type="EMBL" id="CM047908">
    <property type="protein sequence ID" value="KAJ0082822.1"/>
    <property type="molecule type" value="Genomic_DNA"/>
</dbReference>
<dbReference type="Proteomes" id="UP001164250">
    <property type="component" value="Chromosome 12"/>
</dbReference>
<keyword evidence="2" id="KW-1185">Reference proteome</keyword>
<organism evidence="1 2">
    <name type="scientific">Pistacia atlantica</name>
    <dbReference type="NCBI Taxonomy" id="434234"/>
    <lineage>
        <taxon>Eukaryota</taxon>
        <taxon>Viridiplantae</taxon>
        <taxon>Streptophyta</taxon>
        <taxon>Embryophyta</taxon>
        <taxon>Tracheophyta</taxon>
        <taxon>Spermatophyta</taxon>
        <taxon>Magnoliopsida</taxon>
        <taxon>eudicotyledons</taxon>
        <taxon>Gunneridae</taxon>
        <taxon>Pentapetalae</taxon>
        <taxon>rosids</taxon>
        <taxon>malvids</taxon>
        <taxon>Sapindales</taxon>
        <taxon>Anacardiaceae</taxon>
        <taxon>Pistacia</taxon>
    </lineage>
</organism>
<reference evidence="2" key="1">
    <citation type="journal article" date="2023" name="G3 (Bethesda)">
        <title>Genome assembly and association tests identify interacting loci associated with vigor, precocity, and sex in interspecific pistachio rootstocks.</title>
        <authorList>
            <person name="Palmer W."/>
            <person name="Jacygrad E."/>
            <person name="Sagayaradj S."/>
            <person name="Cavanaugh K."/>
            <person name="Han R."/>
            <person name="Bertier L."/>
            <person name="Beede B."/>
            <person name="Kafkas S."/>
            <person name="Golino D."/>
            <person name="Preece J."/>
            <person name="Michelmore R."/>
        </authorList>
    </citation>
    <scope>NUCLEOTIDE SEQUENCE [LARGE SCALE GENOMIC DNA]</scope>
</reference>
<accession>A0ACC1A975</accession>
<comment type="caution">
    <text evidence="1">The sequence shown here is derived from an EMBL/GenBank/DDBJ whole genome shotgun (WGS) entry which is preliminary data.</text>
</comment>
<gene>
    <name evidence="1" type="ORF">Patl1_09809</name>
</gene>
<protein>
    <submittedName>
        <fullName evidence="1">Uncharacterized protein</fullName>
    </submittedName>
</protein>
<evidence type="ECO:0000313" key="1">
    <source>
        <dbReference type="EMBL" id="KAJ0082822.1"/>
    </source>
</evidence>
<sequence>MKSSRKSAFSSSSATTTVTYTYKNDHNTPHTTNEIPVESSQEPPTPITVHLPQQLLSKAATKIQSVHRAHVIRTLYKKIASVNSEADRLQRLIQRQETVDSIRSNEREKLKMNEALMALLLKLDSVPGLNPSIREARRKVSRRIVGLQEILDGISEAKVDDDYYDYEYGEWGPYGYWRNLDRVVEQMEEEICRERGGDEMEKFCAQHLGFRCFQRFLRD</sequence>
<evidence type="ECO:0000313" key="2">
    <source>
        <dbReference type="Proteomes" id="UP001164250"/>
    </source>
</evidence>
<name>A0ACC1A975_9ROSI</name>